<feature type="transmembrane region" description="Helical" evidence="3">
    <location>
        <begin position="29"/>
        <end position="52"/>
    </location>
</feature>
<dbReference type="RefSeq" id="WP_190215729.1">
    <property type="nucleotide sequence ID" value="NZ_BNBO01000092.1"/>
</dbReference>
<reference evidence="5" key="1">
    <citation type="journal article" date="2014" name="Int. J. Syst. Evol. Microbiol.">
        <title>Complete genome sequence of Corynebacterium casei LMG S-19264T (=DSM 44701T), isolated from a smear-ripened cheese.</title>
        <authorList>
            <consortium name="US DOE Joint Genome Institute (JGI-PGF)"/>
            <person name="Walter F."/>
            <person name="Albersmeier A."/>
            <person name="Kalinowski J."/>
            <person name="Ruckert C."/>
        </authorList>
    </citation>
    <scope>NUCLEOTIDE SEQUENCE</scope>
    <source>
        <strain evidence="5">JCM 4646</strain>
    </source>
</reference>
<proteinExistence type="inferred from homology"/>
<keyword evidence="6" id="KW-1185">Reference proteome</keyword>
<keyword evidence="3" id="KW-0472">Membrane</keyword>
<evidence type="ECO:0000256" key="1">
    <source>
        <dbReference type="ARBA" id="ARBA00008164"/>
    </source>
</evidence>
<dbReference type="InterPro" id="IPR043202">
    <property type="entry name" value="Band-7_stomatin-like"/>
</dbReference>
<dbReference type="GO" id="GO:0005886">
    <property type="term" value="C:plasma membrane"/>
    <property type="evidence" value="ECO:0007669"/>
    <property type="project" value="InterPro"/>
</dbReference>
<reference evidence="5" key="2">
    <citation type="submission" date="2020-09" db="EMBL/GenBank/DDBJ databases">
        <authorList>
            <person name="Sun Q."/>
            <person name="Ohkuma M."/>
        </authorList>
    </citation>
    <scope>NUCLEOTIDE SEQUENCE</scope>
    <source>
        <strain evidence="5">JCM 4646</strain>
    </source>
</reference>
<keyword evidence="3" id="KW-0812">Transmembrane</keyword>
<sequence length="297" mass="31996">MFYFAVLLLVAGIVLLVLKRRSIVGFRFATLTGLLVGALGLLLALSSFTYIVEPYEVGVPTSLGSVGGTWKPGLHLKSPLTEVTTYSTRPSDLNLTGDDTVEVRSSEGGVLYVDLTVKWAIDPEHTLALYKLSGSAANVQQRLVYPDTREIVRNVFAKHTSVEGYATQREAISAEMEQLITQRLSPRGIIVNSVNLRNVKPSDVLQKAIDQKIQQDQATQQAAAAVLTAKAEAEKRRIEAESTAAANTVIANSLTDKILLSQCYEAFRAAAEKNPVYASPCGSGSGSSPLIVDGTKR</sequence>
<organism evidence="5 6">
    <name type="scientific">Kitasatospora indigofera</name>
    <dbReference type="NCBI Taxonomy" id="67307"/>
    <lineage>
        <taxon>Bacteria</taxon>
        <taxon>Bacillati</taxon>
        <taxon>Actinomycetota</taxon>
        <taxon>Actinomycetes</taxon>
        <taxon>Kitasatosporales</taxon>
        <taxon>Streptomycetaceae</taxon>
        <taxon>Kitasatospora</taxon>
    </lineage>
</organism>
<comment type="similarity">
    <text evidence="1">Belongs to the band 7/mec-2 family.</text>
</comment>
<dbReference type="InterPro" id="IPR001107">
    <property type="entry name" value="Band_7"/>
</dbReference>
<evidence type="ECO:0000256" key="3">
    <source>
        <dbReference type="SAM" id="Phobius"/>
    </source>
</evidence>
<keyword evidence="3" id="KW-1133">Transmembrane helix</keyword>
<dbReference type="InterPro" id="IPR036013">
    <property type="entry name" value="Band_7/SPFH_dom_sf"/>
</dbReference>
<dbReference type="EMBL" id="BNBO01000092">
    <property type="protein sequence ID" value="GHE26487.1"/>
    <property type="molecule type" value="Genomic_DNA"/>
</dbReference>
<feature type="region of interest" description="Disordered" evidence="2">
    <location>
        <begin position="278"/>
        <end position="297"/>
    </location>
</feature>
<evidence type="ECO:0000313" key="5">
    <source>
        <dbReference type="EMBL" id="GHE26487.1"/>
    </source>
</evidence>
<dbReference type="Proteomes" id="UP000617734">
    <property type="component" value="Unassembled WGS sequence"/>
</dbReference>
<dbReference type="GeneID" id="95358075"/>
<dbReference type="AlphaFoldDB" id="A0A918YVZ2"/>
<dbReference type="CDD" id="cd03401">
    <property type="entry name" value="SPFH_prohibitin"/>
    <property type="match status" value="1"/>
</dbReference>
<gene>
    <name evidence="5" type="ORF">GCM10018781_78720</name>
</gene>
<dbReference type="Gene3D" id="3.30.479.30">
    <property type="entry name" value="Band 7 domain"/>
    <property type="match status" value="1"/>
</dbReference>
<comment type="caution">
    <text evidence="5">The sequence shown here is derived from an EMBL/GenBank/DDBJ whole genome shotgun (WGS) entry which is preliminary data.</text>
</comment>
<evidence type="ECO:0000259" key="4">
    <source>
        <dbReference type="SMART" id="SM00244"/>
    </source>
</evidence>
<dbReference type="PANTHER" id="PTHR10264">
    <property type="entry name" value="BAND 7 PROTEIN-RELATED"/>
    <property type="match status" value="1"/>
</dbReference>
<dbReference type="PANTHER" id="PTHR10264:SF19">
    <property type="entry name" value="AT06885P-RELATED"/>
    <property type="match status" value="1"/>
</dbReference>
<name>A0A918YVZ2_9ACTN</name>
<dbReference type="SMART" id="SM00244">
    <property type="entry name" value="PHB"/>
    <property type="match status" value="1"/>
</dbReference>
<feature type="domain" description="Band 7" evidence="4">
    <location>
        <begin position="47"/>
        <end position="213"/>
    </location>
</feature>
<evidence type="ECO:0000256" key="2">
    <source>
        <dbReference type="SAM" id="MobiDB-lite"/>
    </source>
</evidence>
<protein>
    <recommendedName>
        <fullName evidence="4">Band 7 domain-containing protein</fullName>
    </recommendedName>
</protein>
<evidence type="ECO:0000313" key="6">
    <source>
        <dbReference type="Proteomes" id="UP000617734"/>
    </source>
</evidence>
<dbReference type="SUPFAM" id="SSF117892">
    <property type="entry name" value="Band 7/SPFH domain"/>
    <property type="match status" value="1"/>
</dbReference>
<dbReference type="InterPro" id="IPR000163">
    <property type="entry name" value="Prohibitin"/>
</dbReference>
<accession>A0A918YVZ2</accession>
<dbReference type="Pfam" id="PF01145">
    <property type="entry name" value="Band_7"/>
    <property type="match status" value="1"/>
</dbReference>